<evidence type="ECO:0000313" key="1">
    <source>
        <dbReference type="EMBL" id="KAF5847393.1"/>
    </source>
</evidence>
<organism evidence="1 2">
    <name type="scientific">Cochliobolus sativus</name>
    <name type="common">Common root rot and spot blotch fungus</name>
    <name type="synonym">Bipolaris sorokiniana</name>
    <dbReference type="NCBI Taxonomy" id="45130"/>
    <lineage>
        <taxon>Eukaryota</taxon>
        <taxon>Fungi</taxon>
        <taxon>Dikarya</taxon>
        <taxon>Ascomycota</taxon>
        <taxon>Pezizomycotina</taxon>
        <taxon>Dothideomycetes</taxon>
        <taxon>Pleosporomycetidae</taxon>
        <taxon>Pleosporales</taxon>
        <taxon>Pleosporineae</taxon>
        <taxon>Pleosporaceae</taxon>
        <taxon>Bipolaris</taxon>
    </lineage>
</organism>
<dbReference type="AlphaFoldDB" id="A0A8H5ZGF4"/>
<dbReference type="EMBL" id="WNKQ01000013">
    <property type="protein sequence ID" value="KAF5847393.1"/>
    <property type="molecule type" value="Genomic_DNA"/>
</dbReference>
<name>A0A8H5ZGF4_COCSA</name>
<accession>A0A8H5ZGF4</accession>
<evidence type="ECO:0000313" key="2">
    <source>
        <dbReference type="Proteomes" id="UP000624244"/>
    </source>
</evidence>
<reference evidence="1" key="1">
    <citation type="submission" date="2019-11" db="EMBL/GenBank/DDBJ databases">
        <title>Bipolaris sorokiniana Genome sequencing.</title>
        <authorList>
            <person name="Wang H."/>
        </authorList>
    </citation>
    <scope>NUCLEOTIDE SEQUENCE</scope>
</reference>
<protein>
    <submittedName>
        <fullName evidence="1">Uncharacterized protein</fullName>
    </submittedName>
</protein>
<dbReference type="Proteomes" id="UP000624244">
    <property type="component" value="Unassembled WGS sequence"/>
</dbReference>
<proteinExistence type="predicted"/>
<comment type="caution">
    <text evidence="1">The sequence shown here is derived from an EMBL/GenBank/DDBJ whole genome shotgun (WGS) entry which is preliminary data.</text>
</comment>
<dbReference type="OMA" id="QIHCNNS"/>
<gene>
    <name evidence="1" type="ORF">GGP41_000139</name>
</gene>
<sequence length="255" mass="29311">MNALDFLVEFVHLASTSDHLLPQHNQNLNTSKHPICNTGTDVLTSAYPRAYEQYHFAQQAPEQQPICNFPTDTLSTQHMFSVSASHLPDRNIPNFEHHDIPHVSIEHDDHTSQTFVRYPQKEQMNESSHETISVIPQAYYQQSNGHVPWTTDYEASNTQVPILNTRYDPQTLYIFQPTHQQEPHYVSFSEEVSPVQIHCNNSLCGCWVQKPQTYHPTENTRPPWNATQAPYGPEVPPIYGDRTLESTRRSNFSTV</sequence>